<evidence type="ECO:0000256" key="1">
    <source>
        <dbReference type="SAM" id="MobiDB-lite"/>
    </source>
</evidence>
<sequence>MHVGDASPTGVDGCDGVHIGVVLALALHGGAQMPDALVQLLPALAQLMDQVRLAAEARAEDGRLPQNFHLWRAVLVPQARYLVLQLFEQVIHPDAPLPLHVVEQVAPIGRVQLVRRVDRRCPAPVVQHLRRRHTAALATLARRSLALSAVADGAHRVQVLLLVTPHRHRGRRHHPTDGLLRVLGRLLEMMVVCSGVVPVLEEPEECEATIVDELGDADVAVIAPSVPVVGMVMTAGPTSFCSIVRCCCCCCCRWGLRLRAAEEASTVVRRGRRPRSGCIQSQPQFATEHTFSSSSSSSLLSSSAADGQDFFRPSSSARVPATYSRPSSSFSSSSCFTTSSSSSSGDDRNCIMPLLPLLLPPLTVRALPLAGTAANVLEEEDVAKGEERLPHIAVSPLRFSMSRRSRSSCNSGLSDESGRRSSVW</sequence>
<dbReference type="VEuPathDB" id="VectorBase:AATE018940"/>
<protein>
    <submittedName>
        <fullName evidence="2">Uncharacterized protein</fullName>
    </submittedName>
</protein>
<organism evidence="2">
    <name type="scientific">Anopheles atroparvus</name>
    <name type="common">European mosquito</name>
    <dbReference type="NCBI Taxonomy" id="41427"/>
    <lineage>
        <taxon>Eukaryota</taxon>
        <taxon>Metazoa</taxon>
        <taxon>Ecdysozoa</taxon>
        <taxon>Arthropoda</taxon>
        <taxon>Hexapoda</taxon>
        <taxon>Insecta</taxon>
        <taxon>Pterygota</taxon>
        <taxon>Neoptera</taxon>
        <taxon>Endopterygota</taxon>
        <taxon>Diptera</taxon>
        <taxon>Nematocera</taxon>
        <taxon>Culicoidea</taxon>
        <taxon>Culicidae</taxon>
        <taxon>Anophelinae</taxon>
        <taxon>Anopheles</taxon>
    </lineage>
</organism>
<feature type="region of interest" description="Disordered" evidence="1">
    <location>
        <begin position="404"/>
        <end position="424"/>
    </location>
</feature>
<dbReference type="AlphaFoldDB" id="A0A182JIY6"/>
<name>A0A182JIY6_ANOAO</name>
<reference evidence="2" key="1">
    <citation type="submission" date="2022-08" db="UniProtKB">
        <authorList>
            <consortium name="EnsemblMetazoa"/>
        </authorList>
    </citation>
    <scope>IDENTIFICATION</scope>
    <source>
        <strain evidence="2">EBRO</strain>
    </source>
</reference>
<dbReference type="EnsemblMetazoa" id="AATE018940-RA">
    <property type="protein sequence ID" value="AATE018940-PA.1"/>
    <property type="gene ID" value="AATE018940"/>
</dbReference>
<evidence type="ECO:0000313" key="2">
    <source>
        <dbReference type="EnsemblMetazoa" id="AATE018940-PA.1"/>
    </source>
</evidence>
<feature type="region of interest" description="Disordered" evidence="1">
    <location>
        <begin position="315"/>
        <end position="346"/>
    </location>
</feature>
<proteinExistence type="predicted"/>
<accession>A0A182JIY6</accession>
<feature type="compositionally biased region" description="Low complexity" evidence="1">
    <location>
        <begin position="327"/>
        <end position="344"/>
    </location>
</feature>